<proteinExistence type="predicted"/>
<evidence type="ECO:0000256" key="2">
    <source>
        <dbReference type="ARBA" id="ARBA00022448"/>
    </source>
</evidence>
<keyword evidence="2" id="KW-0813">Transport</keyword>
<feature type="transmembrane region" description="Helical" evidence="7">
    <location>
        <begin position="202"/>
        <end position="223"/>
    </location>
</feature>
<feature type="transmembrane region" description="Helical" evidence="7">
    <location>
        <begin position="349"/>
        <end position="370"/>
    </location>
</feature>
<dbReference type="PANTHER" id="PTHR42718:SF46">
    <property type="entry name" value="BLR6921 PROTEIN"/>
    <property type="match status" value="1"/>
</dbReference>
<feature type="transmembrane region" description="Helical" evidence="7">
    <location>
        <begin position="44"/>
        <end position="64"/>
    </location>
</feature>
<comment type="subcellular location">
    <subcellularLocation>
        <location evidence="1">Cell membrane</location>
        <topology evidence="1">Multi-pass membrane protein</topology>
    </subcellularLocation>
</comment>
<dbReference type="PROSITE" id="PS50850">
    <property type="entry name" value="MFS"/>
    <property type="match status" value="1"/>
</dbReference>
<feature type="transmembrane region" description="Helical" evidence="7">
    <location>
        <begin position="106"/>
        <end position="127"/>
    </location>
</feature>
<evidence type="ECO:0000256" key="1">
    <source>
        <dbReference type="ARBA" id="ARBA00004651"/>
    </source>
</evidence>
<dbReference type="InterPro" id="IPR036259">
    <property type="entry name" value="MFS_trans_sf"/>
</dbReference>
<evidence type="ECO:0000256" key="6">
    <source>
        <dbReference type="ARBA" id="ARBA00023136"/>
    </source>
</evidence>
<evidence type="ECO:0000313" key="9">
    <source>
        <dbReference type="EMBL" id="QWG01975.1"/>
    </source>
</evidence>
<keyword evidence="4 7" id="KW-0812">Transmembrane</keyword>
<dbReference type="InterPro" id="IPR011701">
    <property type="entry name" value="MFS"/>
</dbReference>
<dbReference type="PANTHER" id="PTHR42718">
    <property type="entry name" value="MAJOR FACILITATOR SUPERFAMILY MULTIDRUG TRANSPORTER MFSC"/>
    <property type="match status" value="1"/>
</dbReference>
<dbReference type="Gene3D" id="1.20.1250.20">
    <property type="entry name" value="MFS general substrate transporter like domains"/>
    <property type="match status" value="2"/>
</dbReference>
<dbReference type="GO" id="GO:0005886">
    <property type="term" value="C:plasma membrane"/>
    <property type="evidence" value="ECO:0007669"/>
    <property type="project" value="UniProtKB-SubCell"/>
</dbReference>
<feature type="domain" description="Major facilitator superfamily (MFS) profile" evidence="8">
    <location>
        <begin position="10"/>
        <end position="533"/>
    </location>
</feature>
<gene>
    <name evidence="9" type="ORF">KMW28_20475</name>
</gene>
<evidence type="ECO:0000256" key="7">
    <source>
        <dbReference type="SAM" id="Phobius"/>
    </source>
</evidence>
<evidence type="ECO:0000256" key="5">
    <source>
        <dbReference type="ARBA" id="ARBA00022989"/>
    </source>
</evidence>
<dbReference type="Proteomes" id="UP000678679">
    <property type="component" value="Chromosome 1"/>
</dbReference>
<feature type="transmembrane region" description="Helical" evidence="7">
    <location>
        <begin position="235"/>
        <end position="258"/>
    </location>
</feature>
<feature type="transmembrane region" description="Helical" evidence="7">
    <location>
        <begin position="510"/>
        <end position="528"/>
    </location>
</feature>
<dbReference type="Pfam" id="PF07690">
    <property type="entry name" value="MFS_1"/>
    <property type="match status" value="1"/>
</dbReference>
<evidence type="ECO:0000256" key="3">
    <source>
        <dbReference type="ARBA" id="ARBA00022475"/>
    </source>
</evidence>
<accession>A0AAX1N352</accession>
<feature type="transmembrane region" description="Helical" evidence="7">
    <location>
        <begin position="134"/>
        <end position="157"/>
    </location>
</feature>
<dbReference type="AlphaFoldDB" id="A0AAX1N352"/>
<feature type="transmembrane region" description="Helical" evidence="7">
    <location>
        <begin position="163"/>
        <end position="182"/>
    </location>
</feature>
<feature type="transmembrane region" description="Helical" evidence="7">
    <location>
        <begin position="422"/>
        <end position="441"/>
    </location>
</feature>
<dbReference type="RefSeq" id="WP_169665663.1">
    <property type="nucleotide sequence ID" value="NZ_CP076132.1"/>
</dbReference>
<keyword evidence="3" id="KW-1003">Cell membrane</keyword>
<sequence length="534" mass="57707">MKNEKQSWMPLIVVCLAMLSLYFLASGINVVIKKVYEDLNTTVSTIQLSLVLASLVSGSLMITAGKIGAKIGMKKTLIIGLVIFITGAIIALISPNESIFVMAWGFIWPLGMVLIVPTTVAMVTYYYQGTQRAMAFGVYGAVASLAVTLGPIGVGFLADQISWRYAMSISPVLALVTILLAFKVQESEKDSSIKIDFPSVLLSFLGLATFLIGMMMGGTYGFIIEKRPFELFGTILPLAGLSVVVLVMIIAIVFMYLFMTRTKQLINTGKEPLIDPSIFSNKVYSAGLFSQTILYIVIPGISFILPLFLQSINAYGPSETALTMLPGTATMAVVALFTPNLGKFIAPKYIIISGFIIIVASTFLVLGGIGSQIGEISLTMPLIVFGTGAGLVMSQIANLTLSSVDISQASEASGIAETFKEAIGGGFGIALISTIVLGMWYSSFIDNQLAIEEKHLTDQEKTELVIKLEDQINDGPTVKSSSYYNTLSKESKDYFDQIDFESGKYAITQTMWVIRLFLIIAIGLSLLFPTTKLS</sequence>
<dbReference type="EMBL" id="CP076132">
    <property type="protein sequence ID" value="QWG01975.1"/>
    <property type="molecule type" value="Genomic_DNA"/>
</dbReference>
<dbReference type="GO" id="GO:0022857">
    <property type="term" value="F:transmembrane transporter activity"/>
    <property type="evidence" value="ECO:0007669"/>
    <property type="project" value="InterPro"/>
</dbReference>
<dbReference type="SUPFAM" id="SSF103473">
    <property type="entry name" value="MFS general substrate transporter"/>
    <property type="match status" value="1"/>
</dbReference>
<keyword evidence="5 7" id="KW-1133">Transmembrane helix</keyword>
<name>A0AAX1N352_9BACT</name>
<keyword evidence="6 7" id="KW-0472">Membrane</keyword>
<feature type="transmembrane region" description="Helical" evidence="7">
    <location>
        <begin position="321"/>
        <end position="337"/>
    </location>
</feature>
<reference evidence="9 10" key="1">
    <citation type="submission" date="2021-05" db="EMBL/GenBank/DDBJ databases">
        <title>Comparative genomic studies on the polysaccharide-degrading batcterial strains of the Flammeovirga genus.</title>
        <authorList>
            <person name="Zewei F."/>
            <person name="Zheng Z."/>
            <person name="Yu L."/>
            <person name="Ruyue G."/>
            <person name="Yanhong M."/>
            <person name="Yuanyuan C."/>
            <person name="Jingyan G."/>
            <person name="Wenjun H."/>
        </authorList>
    </citation>
    <scope>NUCLEOTIDE SEQUENCE [LARGE SCALE GENOMIC DNA]</scope>
    <source>
        <strain evidence="9 10">NBRC:100898</strain>
    </source>
</reference>
<evidence type="ECO:0000256" key="4">
    <source>
        <dbReference type="ARBA" id="ARBA00022692"/>
    </source>
</evidence>
<feature type="transmembrane region" description="Helical" evidence="7">
    <location>
        <begin position="76"/>
        <end position="94"/>
    </location>
</feature>
<feature type="transmembrane region" description="Helical" evidence="7">
    <location>
        <begin position="292"/>
        <end position="309"/>
    </location>
</feature>
<organism evidence="9 10">
    <name type="scientific">Flammeovirga yaeyamensis</name>
    <dbReference type="NCBI Taxonomy" id="367791"/>
    <lineage>
        <taxon>Bacteria</taxon>
        <taxon>Pseudomonadati</taxon>
        <taxon>Bacteroidota</taxon>
        <taxon>Cytophagia</taxon>
        <taxon>Cytophagales</taxon>
        <taxon>Flammeovirgaceae</taxon>
        <taxon>Flammeovirga</taxon>
    </lineage>
</organism>
<dbReference type="KEGG" id="fya:KMW28_20475"/>
<protein>
    <submittedName>
        <fullName evidence="9">MFS transporter</fullName>
    </submittedName>
</protein>
<evidence type="ECO:0000313" key="10">
    <source>
        <dbReference type="Proteomes" id="UP000678679"/>
    </source>
</evidence>
<evidence type="ECO:0000259" key="8">
    <source>
        <dbReference type="PROSITE" id="PS50850"/>
    </source>
</evidence>
<dbReference type="InterPro" id="IPR020846">
    <property type="entry name" value="MFS_dom"/>
</dbReference>
<keyword evidence="10" id="KW-1185">Reference proteome</keyword>
<feature type="transmembrane region" description="Helical" evidence="7">
    <location>
        <begin position="12"/>
        <end position="32"/>
    </location>
</feature>
<dbReference type="PRINTS" id="PR01036">
    <property type="entry name" value="TCRTETB"/>
</dbReference>